<keyword evidence="12" id="KW-0539">Nucleus</keyword>
<dbReference type="GO" id="GO:0017022">
    <property type="term" value="F:myosin binding"/>
    <property type="evidence" value="ECO:0007669"/>
    <property type="project" value="InterPro"/>
</dbReference>
<evidence type="ECO:0000256" key="10">
    <source>
        <dbReference type="ARBA" id="ARBA00023054"/>
    </source>
</evidence>
<feature type="transmembrane region" description="Helical" evidence="13">
    <location>
        <begin position="125"/>
        <end position="143"/>
    </location>
</feature>
<evidence type="ECO:0000256" key="13">
    <source>
        <dbReference type="SAM" id="Phobius"/>
    </source>
</evidence>
<accession>A0A397J839</accession>
<dbReference type="InterPro" id="IPR026858">
    <property type="entry name" value="Vezatin"/>
</dbReference>
<evidence type="ECO:0000313" key="16">
    <source>
        <dbReference type="Proteomes" id="UP000266861"/>
    </source>
</evidence>
<evidence type="ECO:0000256" key="4">
    <source>
        <dbReference type="ARBA" id="ARBA00007245"/>
    </source>
</evidence>
<keyword evidence="6" id="KW-1003">Cell membrane</keyword>
<keyword evidence="11 13" id="KW-0472">Membrane</keyword>
<comment type="caution">
    <text evidence="15">The sequence shown here is derived from an EMBL/GenBank/DDBJ whole genome shotgun (WGS) entry which is preliminary data.</text>
</comment>
<dbReference type="EMBL" id="PQFF01000085">
    <property type="protein sequence ID" value="RHZ83647.1"/>
    <property type="molecule type" value="Genomic_DNA"/>
</dbReference>
<name>A0A397J839_9GLOM</name>
<dbReference type="Pfam" id="PF12632">
    <property type="entry name" value="Vezatin"/>
    <property type="match status" value="1"/>
</dbReference>
<keyword evidence="16" id="KW-1185">Reference proteome</keyword>
<comment type="similarity">
    <text evidence="4">Belongs to the vezatin family.</text>
</comment>
<dbReference type="InterPro" id="IPR026859">
    <property type="entry name" value="Myosin-bd"/>
</dbReference>
<feature type="transmembrane region" description="Helical" evidence="13">
    <location>
        <begin position="155"/>
        <end position="173"/>
    </location>
</feature>
<keyword evidence="7 13" id="KW-0812">Transmembrane</keyword>
<dbReference type="GO" id="GO:0005634">
    <property type="term" value="C:nucleus"/>
    <property type="evidence" value="ECO:0007669"/>
    <property type="project" value="UniProtKB-SubCell"/>
</dbReference>
<evidence type="ECO:0000256" key="3">
    <source>
        <dbReference type="ARBA" id="ARBA00004651"/>
    </source>
</evidence>
<evidence type="ECO:0000259" key="14">
    <source>
        <dbReference type="Pfam" id="PF12632"/>
    </source>
</evidence>
<dbReference type="OrthoDB" id="21151at2759"/>
<protein>
    <recommendedName>
        <fullName evidence="5">Vezatin</fullName>
    </recommendedName>
</protein>
<dbReference type="STRING" id="1348612.A0A397J839"/>
<evidence type="ECO:0000256" key="12">
    <source>
        <dbReference type="ARBA" id="ARBA00023242"/>
    </source>
</evidence>
<evidence type="ECO:0000256" key="1">
    <source>
        <dbReference type="ARBA" id="ARBA00004123"/>
    </source>
</evidence>
<reference evidence="15 16" key="1">
    <citation type="submission" date="2018-08" db="EMBL/GenBank/DDBJ databases">
        <title>Genome and evolution of the arbuscular mycorrhizal fungus Diversispora epigaea (formerly Glomus versiforme) and its bacterial endosymbionts.</title>
        <authorList>
            <person name="Sun X."/>
            <person name="Fei Z."/>
            <person name="Harrison M."/>
        </authorList>
    </citation>
    <scope>NUCLEOTIDE SEQUENCE [LARGE SCALE GENOMIC DNA]</scope>
    <source>
        <strain evidence="15 16">IT104</strain>
    </source>
</reference>
<sequence>MVENVIYEDTPFAEYLAEIGSQEQLTRQPELFELERHDSENTSWYSRYLRFGYEIFDYLRETLSTALPIQEENEFEERFKYLLCTSHLLNDTLSIYFYDSRKPNNIDIKEAGLYFGGISRRNFEILLSSLIGLTVVFLTWLLHDTDSKKDIGTKMMQLPIAFILALMASFFLYRRMRRKAMKTLHNSALFFLEALVYNCQNFDLKINKALIMIQEIELVSRGYRLSMPLSPISRIEQSSKNRRCGMLRETVYSILQDAYITYNNAIVSMQPEISKPNLVIMFNMYNITPCPESEDDWNNVDSEKDKLSLENLKHCFQRMHAKRRECLCHFLALDVMTPGRDSHRRDYEHHWAAVNCNLDELGANTGHYLEKISVASASELYTIPTSKQDFLSQPTPTIIMNKNLRVYLHRLASIEQHVRGVQAKLYICNEDARKYFENEGSISESKRDLLLNQYESISKDFTYMFQEWEDGKKALNDIMEPILAADSSDLSSSRLSMDEDAETLKGENDLDENISEKITNIDWSKMDEPSDVPEQVFIAEAEEVEPITTNKLSRKERIEIQKTKREEEAKAKESRLESERMVHELKDVLLVRRRPKDFENEVVVQSAHQDHELIPLQGTRLAVVTN</sequence>
<evidence type="ECO:0000256" key="6">
    <source>
        <dbReference type="ARBA" id="ARBA00022475"/>
    </source>
</evidence>
<evidence type="ECO:0000256" key="11">
    <source>
        <dbReference type="ARBA" id="ARBA00023136"/>
    </source>
</evidence>
<evidence type="ECO:0000313" key="15">
    <source>
        <dbReference type="EMBL" id="RHZ83647.1"/>
    </source>
</evidence>
<dbReference type="GO" id="GO:0098609">
    <property type="term" value="P:cell-cell adhesion"/>
    <property type="evidence" value="ECO:0007669"/>
    <property type="project" value="InterPro"/>
</dbReference>
<evidence type="ECO:0000256" key="8">
    <source>
        <dbReference type="ARBA" id="ARBA00022949"/>
    </source>
</evidence>
<keyword evidence="9 13" id="KW-1133">Transmembrane helix</keyword>
<dbReference type="PANTHER" id="PTHR15989">
    <property type="entry name" value="VEZATIN"/>
    <property type="match status" value="1"/>
</dbReference>
<keyword evidence="10" id="KW-0175">Coiled coil</keyword>
<evidence type="ECO:0000256" key="5">
    <source>
        <dbReference type="ARBA" id="ARBA00018125"/>
    </source>
</evidence>
<keyword evidence="8" id="KW-0965">Cell junction</keyword>
<evidence type="ECO:0000256" key="7">
    <source>
        <dbReference type="ARBA" id="ARBA00022692"/>
    </source>
</evidence>
<organism evidence="15 16">
    <name type="scientific">Diversispora epigaea</name>
    <dbReference type="NCBI Taxonomy" id="1348612"/>
    <lineage>
        <taxon>Eukaryota</taxon>
        <taxon>Fungi</taxon>
        <taxon>Fungi incertae sedis</taxon>
        <taxon>Mucoromycota</taxon>
        <taxon>Glomeromycotina</taxon>
        <taxon>Glomeromycetes</taxon>
        <taxon>Diversisporales</taxon>
        <taxon>Diversisporaceae</taxon>
        <taxon>Diversispora</taxon>
    </lineage>
</organism>
<gene>
    <name evidence="15" type="ORF">Glove_89g103</name>
</gene>
<feature type="domain" description="Myosin-binding" evidence="14">
    <location>
        <begin position="135"/>
        <end position="425"/>
    </location>
</feature>
<dbReference type="PANTHER" id="PTHR15989:SF5">
    <property type="entry name" value="VEZATIN"/>
    <property type="match status" value="1"/>
</dbReference>
<proteinExistence type="inferred from homology"/>
<evidence type="ECO:0000256" key="2">
    <source>
        <dbReference type="ARBA" id="ARBA00004536"/>
    </source>
</evidence>
<dbReference type="Proteomes" id="UP000266861">
    <property type="component" value="Unassembled WGS sequence"/>
</dbReference>
<dbReference type="GO" id="GO:0005886">
    <property type="term" value="C:plasma membrane"/>
    <property type="evidence" value="ECO:0007669"/>
    <property type="project" value="UniProtKB-SubCell"/>
</dbReference>
<evidence type="ECO:0000256" key="9">
    <source>
        <dbReference type="ARBA" id="ARBA00022989"/>
    </source>
</evidence>
<comment type="subcellular location">
    <subcellularLocation>
        <location evidence="2">Cell junction</location>
        <location evidence="2">Adherens junction</location>
    </subcellularLocation>
    <subcellularLocation>
        <location evidence="3">Cell membrane</location>
        <topology evidence="3">Multi-pass membrane protein</topology>
    </subcellularLocation>
    <subcellularLocation>
        <location evidence="1">Nucleus</location>
    </subcellularLocation>
</comment>
<dbReference type="AlphaFoldDB" id="A0A397J839"/>